<sequence>MKRSNLILLSVLIVIFFFFLAFQLSVHRYVVKEEREEKEIVINRNVITEKRSILDFSKISVKHGIQVFFHQDSVIQLKVETLENLMPYVKTEVQDGKLVIEKIERVKQKDTIKVFVYANKLEEINMGTGVHFETIGKVSGKDLKLEFNGDNTGNLELYYESVQCKTAPGCNVTLTGDTEEINFTTYHEK</sequence>
<feature type="domain" description="Putative auto-transporter adhesin head GIN" evidence="1">
    <location>
        <begin position="55"/>
        <end position="185"/>
    </location>
</feature>
<reference evidence="2 3" key="1">
    <citation type="submission" date="2019-07" db="EMBL/GenBank/DDBJ databases">
        <title>The draft genome sequence of Aquimarina algiphila M91.</title>
        <authorList>
            <person name="Meng X."/>
        </authorList>
    </citation>
    <scope>NUCLEOTIDE SEQUENCE [LARGE SCALE GENOMIC DNA]</scope>
    <source>
        <strain evidence="2 3">M91</strain>
    </source>
</reference>
<dbReference type="Pfam" id="PF10988">
    <property type="entry name" value="DUF2807"/>
    <property type="match status" value="1"/>
</dbReference>
<dbReference type="InterPro" id="IPR021255">
    <property type="entry name" value="DUF2807"/>
</dbReference>
<dbReference type="EMBL" id="VLNR01000007">
    <property type="protein sequence ID" value="TSE10370.1"/>
    <property type="molecule type" value="Genomic_DNA"/>
</dbReference>
<gene>
    <name evidence="2" type="ORF">FOF46_04870</name>
</gene>
<evidence type="ECO:0000259" key="1">
    <source>
        <dbReference type="Pfam" id="PF10988"/>
    </source>
</evidence>
<dbReference type="AlphaFoldDB" id="A0A554VPH6"/>
<evidence type="ECO:0000313" key="3">
    <source>
        <dbReference type="Proteomes" id="UP000318833"/>
    </source>
</evidence>
<comment type="caution">
    <text evidence="2">The sequence shown here is derived from an EMBL/GenBank/DDBJ whole genome shotgun (WGS) entry which is preliminary data.</text>
</comment>
<dbReference type="OrthoDB" id="1160603at2"/>
<dbReference type="Proteomes" id="UP000318833">
    <property type="component" value="Unassembled WGS sequence"/>
</dbReference>
<protein>
    <recommendedName>
        <fullName evidence="1">Putative auto-transporter adhesin head GIN domain-containing protein</fullName>
    </recommendedName>
</protein>
<dbReference type="Gene3D" id="2.160.20.120">
    <property type="match status" value="1"/>
</dbReference>
<dbReference type="RefSeq" id="WP_143915662.1">
    <property type="nucleotide sequence ID" value="NZ_CANMIK010000001.1"/>
</dbReference>
<name>A0A554VPH6_9FLAO</name>
<evidence type="ECO:0000313" key="2">
    <source>
        <dbReference type="EMBL" id="TSE10370.1"/>
    </source>
</evidence>
<proteinExistence type="predicted"/>
<keyword evidence="3" id="KW-1185">Reference proteome</keyword>
<organism evidence="2 3">
    <name type="scientific">Aquimarina algiphila</name>
    <dbReference type="NCBI Taxonomy" id="2047982"/>
    <lineage>
        <taxon>Bacteria</taxon>
        <taxon>Pseudomonadati</taxon>
        <taxon>Bacteroidota</taxon>
        <taxon>Flavobacteriia</taxon>
        <taxon>Flavobacteriales</taxon>
        <taxon>Flavobacteriaceae</taxon>
        <taxon>Aquimarina</taxon>
    </lineage>
</organism>
<accession>A0A554VPH6</accession>